<evidence type="ECO:0000256" key="1">
    <source>
        <dbReference type="SAM" id="MobiDB-lite"/>
    </source>
</evidence>
<organism evidence="3 4">
    <name type="scientific">Melopsittacus undulatus</name>
    <name type="common">Budgerigar</name>
    <name type="synonym">Psittacus undulatus</name>
    <dbReference type="NCBI Taxonomy" id="13146"/>
    <lineage>
        <taxon>Eukaryota</taxon>
        <taxon>Metazoa</taxon>
        <taxon>Chordata</taxon>
        <taxon>Craniata</taxon>
        <taxon>Vertebrata</taxon>
        <taxon>Euteleostomi</taxon>
        <taxon>Archelosauria</taxon>
        <taxon>Archosauria</taxon>
        <taxon>Dinosauria</taxon>
        <taxon>Saurischia</taxon>
        <taxon>Theropoda</taxon>
        <taxon>Coelurosauria</taxon>
        <taxon>Aves</taxon>
        <taxon>Neognathae</taxon>
        <taxon>Neoaves</taxon>
        <taxon>Telluraves</taxon>
        <taxon>Australaves</taxon>
        <taxon>Psittaciformes</taxon>
        <taxon>Psittaculidae</taxon>
        <taxon>Melopsittacus</taxon>
    </lineage>
</organism>
<accession>A0A8V5H1U3</accession>
<feature type="region of interest" description="Disordered" evidence="1">
    <location>
        <begin position="71"/>
        <end position="92"/>
    </location>
</feature>
<reference evidence="3" key="3">
    <citation type="submission" date="2025-09" db="UniProtKB">
        <authorList>
            <consortium name="Ensembl"/>
        </authorList>
    </citation>
    <scope>IDENTIFICATION</scope>
</reference>
<dbReference type="Ensembl" id="ENSMUNT00000030279.1">
    <property type="protein sequence ID" value="ENSMUNP00000029965.1"/>
    <property type="gene ID" value="ENSMUNG00000021893.1"/>
</dbReference>
<evidence type="ECO:0000256" key="2">
    <source>
        <dbReference type="SAM" id="SignalP"/>
    </source>
</evidence>
<sequence length="92" mass="10364">MNQSLIFFPVLSLSVSGLGIWPHLRNVFCMTLQLHPDDGLFHYILQVGKASPDVAHVLKRVSTGTRIPVPVPREQDLPIRNPDQHIPMRNCS</sequence>
<reference evidence="3" key="1">
    <citation type="submission" date="2020-03" db="EMBL/GenBank/DDBJ databases">
        <title>Melopsittacus undulatus (budgerigar) genome, bMelUnd1, maternal haplotype with Z.</title>
        <authorList>
            <person name="Gedman G."/>
            <person name="Mountcastle J."/>
            <person name="Haase B."/>
            <person name="Formenti G."/>
            <person name="Wright T."/>
            <person name="Apodaca J."/>
            <person name="Pelan S."/>
            <person name="Chow W."/>
            <person name="Rhie A."/>
            <person name="Howe K."/>
            <person name="Fedrigo O."/>
            <person name="Jarvis E.D."/>
        </authorList>
    </citation>
    <scope>NUCLEOTIDE SEQUENCE [LARGE SCALE GENOMIC DNA]</scope>
</reference>
<proteinExistence type="predicted"/>
<protein>
    <submittedName>
        <fullName evidence="3">Uncharacterized protein</fullName>
    </submittedName>
</protein>
<name>A0A8V5H1U3_MELUD</name>
<keyword evidence="4" id="KW-1185">Reference proteome</keyword>
<feature type="chain" id="PRO_5043758908" evidence="2">
    <location>
        <begin position="20"/>
        <end position="92"/>
    </location>
</feature>
<evidence type="ECO:0000313" key="3">
    <source>
        <dbReference type="Ensembl" id="ENSMUNP00000029965.1"/>
    </source>
</evidence>
<keyword evidence="2" id="KW-0732">Signal</keyword>
<feature type="signal peptide" evidence="2">
    <location>
        <begin position="1"/>
        <end position="19"/>
    </location>
</feature>
<dbReference type="AlphaFoldDB" id="A0A8V5H1U3"/>
<dbReference type="Proteomes" id="UP000694405">
    <property type="component" value="Chromosome Z"/>
</dbReference>
<reference evidence="3" key="2">
    <citation type="submission" date="2025-08" db="UniProtKB">
        <authorList>
            <consortium name="Ensembl"/>
        </authorList>
    </citation>
    <scope>IDENTIFICATION</scope>
</reference>
<evidence type="ECO:0000313" key="4">
    <source>
        <dbReference type="Proteomes" id="UP000694405"/>
    </source>
</evidence>